<dbReference type="InterPro" id="IPR009056">
    <property type="entry name" value="Cyt_c-like_dom"/>
</dbReference>
<organism evidence="6 7">
    <name type="scientific">Enhygromyxa salina</name>
    <dbReference type="NCBI Taxonomy" id="215803"/>
    <lineage>
        <taxon>Bacteria</taxon>
        <taxon>Pseudomonadati</taxon>
        <taxon>Myxococcota</taxon>
        <taxon>Polyangia</taxon>
        <taxon>Nannocystales</taxon>
        <taxon>Nannocystaceae</taxon>
        <taxon>Enhygromyxa</taxon>
    </lineage>
</organism>
<accession>A0A2S9YXY2</accession>
<evidence type="ECO:0000256" key="3">
    <source>
        <dbReference type="ARBA" id="ARBA00023004"/>
    </source>
</evidence>
<comment type="caution">
    <text evidence="6">The sequence shown here is derived from an EMBL/GenBank/DDBJ whole genome shotgun (WGS) entry which is preliminary data.</text>
</comment>
<evidence type="ECO:0000256" key="2">
    <source>
        <dbReference type="ARBA" id="ARBA00022723"/>
    </source>
</evidence>
<dbReference type="EMBL" id="PVNL01000005">
    <property type="protein sequence ID" value="PRQ09953.1"/>
    <property type="molecule type" value="Genomic_DNA"/>
</dbReference>
<evidence type="ECO:0000259" key="5">
    <source>
        <dbReference type="PROSITE" id="PS51007"/>
    </source>
</evidence>
<evidence type="ECO:0000313" key="6">
    <source>
        <dbReference type="EMBL" id="PRQ09953.1"/>
    </source>
</evidence>
<dbReference type="RefSeq" id="WP_244923684.1">
    <property type="nucleotide sequence ID" value="NZ_PVNL01000005.1"/>
</dbReference>
<evidence type="ECO:0000313" key="7">
    <source>
        <dbReference type="Proteomes" id="UP000238823"/>
    </source>
</evidence>
<reference evidence="6 7" key="1">
    <citation type="submission" date="2018-03" db="EMBL/GenBank/DDBJ databases">
        <title>Draft Genome Sequences of the Obligatory Marine Myxobacteria Enhygromyxa salina SWB007.</title>
        <authorList>
            <person name="Poehlein A."/>
            <person name="Moghaddam J.A."/>
            <person name="Harms H."/>
            <person name="Alanjari M."/>
            <person name="Koenig G.M."/>
            <person name="Daniel R."/>
            <person name="Schaeberle T.F."/>
        </authorList>
    </citation>
    <scope>NUCLEOTIDE SEQUENCE [LARGE SCALE GENOMIC DNA]</scope>
    <source>
        <strain evidence="6 7">SWB007</strain>
    </source>
</reference>
<proteinExistence type="predicted"/>
<dbReference type="GO" id="GO:0009055">
    <property type="term" value="F:electron transfer activity"/>
    <property type="evidence" value="ECO:0007669"/>
    <property type="project" value="InterPro"/>
</dbReference>
<dbReference type="GO" id="GO:0020037">
    <property type="term" value="F:heme binding"/>
    <property type="evidence" value="ECO:0007669"/>
    <property type="project" value="InterPro"/>
</dbReference>
<keyword evidence="1 4" id="KW-0349">Heme</keyword>
<evidence type="ECO:0000256" key="4">
    <source>
        <dbReference type="PROSITE-ProRule" id="PRU00433"/>
    </source>
</evidence>
<gene>
    <name evidence="6" type="ORF">ENSA7_03100</name>
</gene>
<keyword evidence="3 4" id="KW-0408">Iron</keyword>
<keyword evidence="2 4" id="KW-0479">Metal-binding</keyword>
<dbReference type="AlphaFoldDB" id="A0A2S9YXY2"/>
<feature type="domain" description="Cytochrome c" evidence="5">
    <location>
        <begin position="351"/>
        <end position="467"/>
    </location>
</feature>
<name>A0A2S9YXY2_9BACT</name>
<dbReference type="SUPFAM" id="SSF46626">
    <property type="entry name" value="Cytochrome c"/>
    <property type="match status" value="1"/>
</dbReference>
<protein>
    <submittedName>
        <fullName evidence="6">Planctomycete cytochrome C</fullName>
    </submittedName>
</protein>
<sequence>MKMIRMTNMIAQRRVSRLSGGLPGGLRVGAAVLALAGGCTVGTSFDPGEIQFEPERPETEAPDDPAPYMGDDALVLEAQSNFRTGIELHQKVIWRTCTPNGGVCHNSKEFPDLRTPANFVNAFGASCNVQYGEYQSVYDRCERPGDRFRIAGGGVNTGQIEIGWIESIPGEYYDGEGLPPEDSPGLHIHLADPIAGEQTEVYTNGEFQRTFINDGKVEDFTFAEYTTLWSILPGRKHLIGEVRDFQLDQVQSLLSVGVVEGDANRNDVFGARQDDPVHLLEPGSPETSYLIARLRGTMAGEDIPGSRMPLANSPFTIPEMLALFCLVEGFPDQGTEADLNRGIDYANCSYSDDPAGLNLLGEGVTWSARISKILEFNCGGCHGGDSPQAGLNLVGDDVYLRLLEPSTQVPDLPLITPGVPEESYLYLKLIGDDAITGNPMPYNPLTGEGTLGEAEIADILTWITNGAVENE</sequence>
<evidence type="ECO:0000256" key="1">
    <source>
        <dbReference type="ARBA" id="ARBA00022617"/>
    </source>
</evidence>
<dbReference type="PROSITE" id="PS51007">
    <property type="entry name" value="CYTC"/>
    <property type="match status" value="1"/>
</dbReference>
<dbReference type="GO" id="GO:0046872">
    <property type="term" value="F:metal ion binding"/>
    <property type="evidence" value="ECO:0007669"/>
    <property type="project" value="UniProtKB-KW"/>
</dbReference>
<dbReference type="Proteomes" id="UP000238823">
    <property type="component" value="Unassembled WGS sequence"/>
</dbReference>
<dbReference type="InterPro" id="IPR036909">
    <property type="entry name" value="Cyt_c-like_dom_sf"/>
</dbReference>